<evidence type="ECO:0000313" key="9">
    <source>
        <dbReference type="Proteomes" id="UP001139353"/>
    </source>
</evidence>
<evidence type="ECO:0000256" key="6">
    <source>
        <dbReference type="ARBA" id="ARBA00023004"/>
    </source>
</evidence>
<evidence type="ECO:0000313" key="8">
    <source>
        <dbReference type="EMBL" id="MCK9685230.1"/>
    </source>
</evidence>
<evidence type="ECO:0000256" key="1">
    <source>
        <dbReference type="ARBA" id="ARBA00001970"/>
    </source>
</evidence>
<accession>A0A9X1YGY8</accession>
<dbReference type="GO" id="GO:0020037">
    <property type="term" value="F:heme binding"/>
    <property type="evidence" value="ECO:0007669"/>
    <property type="project" value="InterPro"/>
</dbReference>
<sequence length="475" mass="51392">MTTQQVDLADVQGLLRYGYKHHTESVFLALRVRDRAAARAWLAQAPVANALPQKALPATVLQVALGAEGLAALGVADDVAAAFSPEFVSGLAGLPERSRRLGDTGANDPADWAWGSGPRTAHVLLLLYALPGLLEAFEAMIQSQCAAAFDVVARLTTIDMGGIEPFGFTDGISQPEVDWDGTRRMGDEDKVLRYGNEACLGEFVLGYRNEYGLYTDRPLLDPQRDPQGLLPRAEDHPDQADLGRNGSYLVLRQLEQDVDGFRRWIADATHGDATEGELLAAAMVGRTKTGEPLAGCGDRGLNRFDYDADPDGLRCPLGAHVRRANPRTADMPAGTGGLVSQLVRTLGFDATARRHDLVASARLHRLLRRGREYSVDGATRQGLHFVALNANIARQFEFVQTAWIASAHFDGLSGEVDPLLGTRSSSSASGTADAFSRPSDDQPNRRETGLPQFVTVRGGGYFFLPGLRALRYLLE</sequence>
<keyword evidence="5" id="KW-0560">Oxidoreductase</keyword>
<protein>
    <recommendedName>
        <fullName evidence="10">Peroxidase</fullName>
    </recommendedName>
</protein>
<evidence type="ECO:0000256" key="7">
    <source>
        <dbReference type="SAM" id="MobiDB-lite"/>
    </source>
</evidence>
<proteinExistence type="predicted"/>
<dbReference type="InterPro" id="IPR011008">
    <property type="entry name" value="Dimeric_a/b-barrel"/>
</dbReference>
<evidence type="ECO:0000256" key="5">
    <source>
        <dbReference type="ARBA" id="ARBA00023002"/>
    </source>
</evidence>
<feature type="compositionally biased region" description="Low complexity" evidence="7">
    <location>
        <begin position="424"/>
        <end position="436"/>
    </location>
</feature>
<dbReference type="GO" id="GO:0005829">
    <property type="term" value="C:cytosol"/>
    <property type="evidence" value="ECO:0007669"/>
    <property type="project" value="TreeGrafter"/>
</dbReference>
<dbReference type="EMBL" id="JAJLJH010000001">
    <property type="protein sequence ID" value="MCK9685230.1"/>
    <property type="molecule type" value="Genomic_DNA"/>
</dbReference>
<keyword evidence="6" id="KW-0408">Iron</keyword>
<comment type="caution">
    <text evidence="8">The sequence shown here is derived from an EMBL/GenBank/DDBJ whole genome shotgun (WGS) entry which is preliminary data.</text>
</comment>
<keyword evidence="3" id="KW-0349">Heme</keyword>
<dbReference type="SUPFAM" id="SSF54909">
    <property type="entry name" value="Dimeric alpha+beta barrel"/>
    <property type="match status" value="1"/>
</dbReference>
<comment type="cofactor">
    <cofactor evidence="1">
        <name>heme b</name>
        <dbReference type="ChEBI" id="CHEBI:60344"/>
    </cofactor>
</comment>
<feature type="compositionally biased region" description="Basic and acidic residues" evidence="7">
    <location>
        <begin position="232"/>
        <end position="241"/>
    </location>
</feature>
<evidence type="ECO:0000256" key="3">
    <source>
        <dbReference type="ARBA" id="ARBA00022617"/>
    </source>
</evidence>
<name>A0A9X1YGY8_9BURK</name>
<keyword evidence="4" id="KW-0479">Metal-binding</keyword>
<reference evidence="8" key="1">
    <citation type="submission" date="2021-11" db="EMBL/GenBank/DDBJ databases">
        <title>BS-T2-15 a new species belonging to the Comamonadaceae family isolated from the soil of a French oak forest.</title>
        <authorList>
            <person name="Mieszkin S."/>
            <person name="Alain K."/>
        </authorList>
    </citation>
    <scope>NUCLEOTIDE SEQUENCE</scope>
    <source>
        <strain evidence="8">BS-T2-15</strain>
    </source>
</reference>
<keyword evidence="9" id="KW-1185">Reference proteome</keyword>
<feature type="region of interest" description="Disordered" evidence="7">
    <location>
        <begin position="422"/>
        <end position="447"/>
    </location>
</feature>
<dbReference type="GO" id="GO:0004601">
    <property type="term" value="F:peroxidase activity"/>
    <property type="evidence" value="ECO:0007669"/>
    <property type="project" value="UniProtKB-KW"/>
</dbReference>
<keyword evidence="2" id="KW-0575">Peroxidase</keyword>
<feature type="compositionally biased region" description="Basic and acidic residues" evidence="7">
    <location>
        <begin position="438"/>
        <end position="447"/>
    </location>
</feature>
<dbReference type="AlphaFoldDB" id="A0A9X1YGY8"/>
<gene>
    <name evidence="8" type="ORF">LPC04_05830</name>
</gene>
<dbReference type="PROSITE" id="PS51404">
    <property type="entry name" value="DYP_PEROXIDASE"/>
    <property type="match status" value="1"/>
</dbReference>
<dbReference type="InterPro" id="IPR006314">
    <property type="entry name" value="Dyp_peroxidase"/>
</dbReference>
<dbReference type="RefSeq" id="WP_275681238.1">
    <property type="nucleotide sequence ID" value="NZ_JAJLJH010000001.1"/>
</dbReference>
<evidence type="ECO:0000256" key="2">
    <source>
        <dbReference type="ARBA" id="ARBA00022559"/>
    </source>
</evidence>
<organism evidence="8 9">
    <name type="scientific">Scleromatobacter humisilvae</name>
    <dbReference type="NCBI Taxonomy" id="2897159"/>
    <lineage>
        <taxon>Bacteria</taxon>
        <taxon>Pseudomonadati</taxon>
        <taxon>Pseudomonadota</taxon>
        <taxon>Betaproteobacteria</taxon>
        <taxon>Burkholderiales</taxon>
        <taxon>Sphaerotilaceae</taxon>
        <taxon>Scleromatobacter</taxon>
    </lineage>
</organism>
<dbReference type="Proteomes" id="UP001139353">
    <property type="component" value="Unassembled WGS sequence"/>
</dbReference>
<evidence type="ECO:0008006" key="10">
    <source>
        <dbReference type="Google" id="ProtNLM"/>
    </source>
</evidence>
<dbReference type="GO" id="GO:0046872">
    <property type="term" value="F:metal ion binding"/>
    <property type="evidence" value="ECO:0007669"/>
    <property type="project" value="UniProtKB-KW"/>
</dbReference>
<feature type="region of interest" description="Disordered" evidence="7">
    <location>
        <begin position="222"/>
        <end position="241"/>
    </location>
</feature>
<dbReference type="PANTHER" id="PTHR30521:SF4">
    <property type="entry name" value="DEFERROCHELATASE"/>
    <property type="match status" value="1"/>
</dbReference>
<evidence type="ECO:0000256" key="4">
    <source>
        <dbReference type="ARBA" id="ARBA00022723"/>
    </source>
</evidence>
<dbReference type="PANTHER" id="PTHR30521">
    <property type="entry name" value="DEFERROCHELATASE/PEROXIDASE"/>
    <property type="match status" value="1"/>
</dbReference>